<sequence>MMKTVRMLLTLLCLVALVYGQPSPDTATMFALRDSLKSEHLNWSDPNPCVWTGLGCDTGSYRVSRIQIVNRGISGTLTCDIRNLSALTDFDVMGNNLTVKIPSLAGLKFLERVLVKNNGFTSIDADFFTGLSSLQFLNLDKQSVASLADPLQLNRRHGYKKTGSQVPYRGNQLTGIVPESLTELTSLSDLAFGNNLLQGPTPSFKSKSINLDMTRLNSFCLDVPGAPGDPHVNDLLSIVEGFGFPVVFAESLKGNYPCNSTNKWVGVTCSGANITVIDFKGMGLNALSLHALHLYDRYFHFGPNVVVVHGDPGIRYHVPPPVSGYLGSSSQNNNVAKILGSVIGSTVLVLLLIEFVIFLCVKEKKAYHKMHPQQHSGD</sequence>
<keyword evidence="5" id="KW-0677">Repeat</keyword>
<evidence type="ECO:0000259" key="12">
    <source>
        <dbReference type="Pfam" id="PF08263"/>
    </source>
</evidence>
<name>A0ABQ7ZKT3_BRANA</name>
<feature type="signal peptide" evidence="11">
    <location>
        <begin position="1"/>
        <end position="20"/>
    </location>
</feature>
<dbReference type="PANTHER" id="PTHR47986">
    <property type="entry name" value="OSJNBA0070M12.3 PROTEIN"/>
    <property type="match status" value="1"/>
</dbReference>
<evidence type="ECO:0000256" key="5">
    <source>
        <dbReference type="ARBA" id="ARBA00022737"/>
    </source>
</evidence>
<keyword evidence="6 10" id="KW-1133">Transmembrane helix</keyword>
<keyword evidence="4 11" id="KW-0732">Signal</keyword>
<proteinExistence type="predicted"/>
<evidence type="ECO:0000313" key="13">
    <source>
        <dbReference type="EMBL" id="KAH0880824.1"/>
    </source>
</evidence>
<evidence type="ECO:0000256" key="9">
    <source>
        <dbReference type="ARBA" id="ARBA00023180"/>
    </source>
</evidence>
<comment type="caution">
    <text evidence="13">The sequence shown here is derived from an EMBL/GenBank/DDBJ whole genome shotgun (WGS) entry which is preliminary data.</text>
</comment>
<keyword evidence="7 10" id="KW-0472">Membrane</keyword>
<dbReference type="InterPro" id="IPR013210">
    <property type="entry name" value="LRR_N_plant-typ"/>
</dbReference>
<evidence type="ECO:0000256" key="10">
    <source>
        <dbReference type="SAM" id="Phobius"/>
    </source>
</evidence>
<evidence type="ECO:0000256" key="2">
    <source>
        <dbReference type="ARBA" id="ARBA00022614"/>
    </source>
</evidence>
<evidence type="ECO:0000313" key="14">
    <source>
        <dbReference type="Proteomes" id="UP000824890"/>
    </source>
</evidence>
<dbReference type="InterPro" id="IPR052422">
    <property type="entry name" value="Auxin_Ser/Thr_Kinase"/>
</dbReference>
<dbReference type="Pfam" id="PF08263">
    <property type="entry name" value="LRRNT_2"/>
    <property type="match status" value="2"/>
</dbReference>
<dbReference type="SUPFAM" id="SSF52058">
    <property type="entry name" value="L domain-like"/>
    <property type="match status" value="1"/>
</dbReference>
<dbReference type="EMBL" id="JAGKQM010000015">
    <property type="protein sequence ID" value="KAH0880824.1"/>
    <property type="molecule type" value="Genomic_DNA"/>
</dbReference>
<feature type="domain" description="Leucine-rich repeat-containing N-terminal plant-type" evidence="12">
    <location>
        <begin position="257"/>
        <end position="270"/>
    </location>
</feature>
<keyword evidence="2" id="KW-0433">Leucine-rich repeat</keyword>
<dbReference type="Proteomes" id="UP000824890">
    <property type="component" value="Unassembled WGS sequence"/>
</dbReference>
<keyword evidence="14" id="KW-1185">Reference proteome</keyword>
<organism evidence="13 14">
    <name type="scientific">Brassica napus</name>
    <name type="common">Rape</name>
    <dbReference type="NCBI Taxonomy" id="3708"/>
    <lineage>
        <taxon>Eukaryota</taxon>
        <taxon>Viridiplantae</taxon>
        <taxon>Streptophyta</taxon>
        <taxon>Embryophyta</taxon>
        <taxon>Tracheophyta</taxon>
        <taxon>Spermatophyta</taxon>
        <taxon>Magnoliopsida</taxon>
        <taxon>eudicotyledons</taxon>
        <taxon>Gunneridae</taxon>
        <taxon>Pentapetalae</taxon>
        <taxon>rosids</taxon>
        <taxon>malvids</taxon>
        <taxon>Brassicales</taxon>
        <taxon>Brassicaceae</taxon>
        <taxon>Brassiceae</taxon>
        <taxon>Brassica</taxon>
    </lineage>
</organism>
<dbReference type="InterPro" id="IPR032675">
    <property type="entry name" value="LRR_dom_sf"/>
</dbReference>
<evidence type="ECO:0000256" key="7">
    <source>
        <dbReference type="ARBA" id="ARBA00023136"/>
    </source>
</evidence>
<evidence type="ECO:0000256" key="4">
    <source>
        <dbReference type="ARBA" id="ARBA00022729"/>
    </source>
</evidence>
<dbReference type="Gene3D" id="3.80.10.10">
    <property type="entry name" value="Ribonuclease Inhibitor"/>
    <property type="match status" value="2"/>
</dbReference>
<keyword evidence="8" id="KW-0675">Receptor</keyword>
<evidence type="ECO:0000256" key="8">
    <source>
        <dbReference type="ARBA" id="ARBA00023170"/>
    </source>
</evidence>
<evidence type="ECO:0000256" key="3">
    <source>
        <dbReference type="ARBA" id="ARBA00022692"/>
    </source>
</evidence>
<evidence type="ECO:0000256" key="11">
    <source>
        <dbReference type="SAM" id="SignalP"/>
    </source>
</evidence>
<protein>
    <recommendedName>
        <fullName evidence="12">Leucine-rich repeat-containing N-terminal plant-type domain-containing protein</fullName>
    </recommendedName>
</protein>
<keyword evidence="3 10" id="KW-0812">Transmembrane</keyword>
<gene>
    <name evidence="13" type="ORF">HID58_068218</name>
</gene>
<comment type="subcellular location">
    <subcellularLocation>
        <location evidence="1">Membrane</location>
        <topology evidence="1">Single-pass membrane protein</topology>
    </subcellularLocation>
</comment>
<feature type="domain" description="Leucine-rich repeat-containing N-terminal plant-type" evidence="12">
    <location>
        <begin position="23"/>
        <end position="57"/>
    </location>
</feature>
<keyword evidence="9" id="KW-0325">Glycoprotein</keyword>
<evidence type="ECO:0000256" key="1">
    <source>
        <dbReference type="ARBA" id="ARBA00004167"/>
    </source>
</evidence>
<reference evidence="13 14" key="1">
    <citation type="submission" date="2021-05" db="EMBL/GenBank/DDBJ databases">
        <title>Genome Assembly of Synthetic Allotetraploid Brassica napus Reveals Homoeologous Exchanges between Subgenomes.</title>
        <authorList>
            <person name="Davis J.T."/>
        </authorList>
    </citation>
    <scope>NUCLEOTIDE SEQUENCE [LARGE SCALE GENOMIC DNA]</scope>
    <source>
        <strain evidence="14">cv. Da-Ae</strain>
        <tissue evidence="13">Seedling</tissue>
    </source>
</reference>
<dbReference type="PANTHER" id="PTHR47986:SF34">
    <property type="entry name" value="RECEPTOR-LIKE KINASE TMK2"/>
    <property type="match status" value="1"/>
</dbReference>
<accession>A0ABQ7ZKT3</accession>
<feature type="chain" id="PRO_5046029600" description="Leucine-rich repeat-containing N-terminal plant-type domain-containing protein" evidence="11">
    <location>
        <begin position="21"/>
        <end position="378"/>
    </location>
</feature>
<feature type="transmembrane region" description="Helical" evidence="10">
    <location>
        <begin position="338"/>
        <end position="361"/>
    </location>
</feature>
<evidence type="ECO:0000256" key="6">
    <source>
        <dbReference type="ARBA" id="ARBA00022989"/>
    </source>
</evidence>